<dbReference type="InterPro" id="IPR013780">
    <property type="entry name" value="Glyco_hydro_b"/>
</dbReference>
<dbReference type="Gene3D" id="2.60.40.1180">
    <property type="entry name" value="Golgi alpha-mannosidase II"/>
    <property type="match status" value="1"/>
</dbReference>
<comment type="caution">
    <text evidence="1">The sequence shown here is derived from an EMBL/GenBank/DDBJ whole genome shotgun (WGS) entry which is preliminary data.</text>
</comment>
<evidence type="ECO:0000313" key="1">
    <source>
        <dbReference type="EMBL" id="RQH10054.1"/>
    </source>
</evidence>
<protein>
    <recommendedName>
        <fullName evidence="3">Beta-glucuronidase C-terminal domain-containing protein</fullName>
    </recommendedName>
</protein>
<dbReference type="RefSeq" id="WP_124149451.1">
    <property type="nucleotide sequence ID" value="NZ_RQIS01000001.1"/>
</dbReference>
<keyword evidence="2" id="KW-1185">Reference proteome</keyword>
<dbReference type="Gene3D" id="3.20.20.80">
    <property type="entry name" value="Glycosidases"/>
    <property type="match status" value="1"/>
</dbReference>
<evidence type="ECO:0000313" key="2">
    <source>
        <dbReference type="Proteomes" id="UP000272778"/>
    </source>
</evidence>
<sequence>MKKTTGKRQKSHLCPPLPVMDRRTFVQFTTLSAALMLAGCGGSSNGGSNYVDKGASTSSGLTATLQIAENQIPGTVSLDSSFASLSFEKNHINTSPGVYFGPNNTSLIGLLNALGGGVLRIGGNSVDRISWTPAGAGQTSGQVSQRDVANFANFMKQCPGWRVLYGINFASSRGSIASPALAADEAAYVSQMLGGQLLAFEIGNEPDLYGDSNTPTLAGFTYSTFLNGGTLAQGTFAGWSAFAQAIRGAVAGAVLSGPAASSEKGGWAERFASSEAGNIALMTEHYYIDNYNSAAPSINGMLSTPDTNLIAALRNLQATSNTTGIPFRIGECNSYFSSSNPAGVSNVFAAALWAIDFIFTHAKYGASGLNFHNNGSISSYTAIGDTRGTVTAVQPLYYALAFFSQIFQGGATGKLLSSNLTANSTALSGYAIASSAGEICAIINNKDPVNAASVTIETGRSASQATITNLESSGATPLTNPGIYNGGIPITLGGQPISLNGGWTGAPQQTIEVSGQSLTANVAPATAALIRIA</sequence>
<dbReference type="EMBL" id="RQIS01000001">
    <property type="protein sequence ID" value="RQH10054.1"/>
    <property type="molecule type" value="Genomic_DNA"/>
</dbReference>
<accession>A0A3N6N1L1</accession>
<proteinExistence type="predicted"/>
<dbReference type="SUPFAM" id="SSF51445">
    <property type="entry name" value="(Trans)glycosidases"/>
    <property type="match status" value="1"/>
</dbReference>
<dbReference type="InterPro" id="IPR052974">
    <property type="entry name" value="GH79_Enzymes"/>
</dbReference>
<dbReference type="OrthoDB" id="5166947at2"/>
<dbReference type="PANTHER" id="PTHR36183:SF2">
    <property type="entry name" value="BETA-GLUCURONIDASE C-TERMINAL DOMAIN-CONTAINING PROTEIN"/>
    <property type="match status" value="1"/>
</dbReference>
<dbReference type="PANTHER" id="PTHR36183">
    <property type="entry name" value="BETA-GLUCURONIDASE"/>
    <property type="match status" value="1"/>
</dbReference>
<dbReference type="AlphaFoldDB" id="A0A3N6N1L1"/>
<dbReference type="InterPro" id="IPR017853">
    <property type="entry name" value="GH"/>
</dbReference>
<gene>
    <name evidence="1" type="ORF">D1Y85_02675</name>
</gene>
<dbReference type="Proteomes" id="UP000272778">
    <property type="component" value="Unassembled WGS sequence"/>
</dbReference>
<reference evidence="1 2" key="1">
    <citation type="submission" date="2018-11" db="EMBL/GenBank/DDBJ databases">
        <title>Paraburkholderia sp. DHOA04, isolated from soil.</title>
        <authorList>
            <person name="Gao Z.-H."/>
            <person name="Qiu L.-H."/>
            <person name="Fu J.-C."/>
        </authorList>
    </citation>
    <scope>NUCLEOTIDE SEQUENCE [LARGE SCALE GENOMIC DNA]</scope>
    <source>
        <strain evidence="1 2">DHOA04</strain>
    </source>
</reference>
<evidence type="ECO:0008006" key="3">
    <source>
        <dbReference type="Google" id="ProtNLM"/>
    </source>
</evidence>
<name>A0A3N6N1L1_9BURK</name>
<organism evidence="1 2">
    <name type="scientific">Paraburkholderia dinghuensis</name>
    <dbReference type="NCBI Taxonomy" id="2305225"/>
    <lineage>
        <taxon>Bacteria</taxon>
        <taxon>Pseudomonadati</taxon>
        <taxon>Pseudomonadota</taxon>
        <taxon>Betaproteobacteria</taxon>
        <taxon>Burkholderiales</taxon>
        <taxon>Burkholderiaceae</taxon>
        <taxon>Paraburkholderia</taxon>
    </lineage>
</organism>